<feature type="transmembrane region" description="Helical" evidence="7">
    <location>
        <begin position="158"/>
        <end position="179"/>
    </location>
</feature>
<dbReference type="PROSITE" id="PS50928">
    <property type="entry name" value="ABC_TM1"/>
    <property type="match status" value="1"/>
</dbReference>
<dbReference type="EMBL" id="NBXB01000045">
    <property type="protein sequence ID" value="RFA12228.1"/>
    <property type="molecule type" value="Genomic_DNA"/>
</dbReference>
<evidence type="ECO:0000259" key="9">
    <source>
        <dbReference type="PROSITE" id="PS50928"/>
    </source>
</evidence>
<dbReference type="GO" id="GO:0055085">
    <property type="term" value="P:transmembrane transport"/>
    <property type="evidence" value="ECO:0007669"/>
    <property type="project" value="InterPro"/>
</dbReference>
<dbReference type="Proteomes" id="UP000256541">
    <property type="component" value="Unassembled WGS sequence"/>
</dbReference>
<accession>A0A3E0VS11</accession>
<organism evidence="10 11">
    <name type="scientific">Subtercola boreus</name>
    <dbReference type="NCBI Taxonomy" id="120213"/>
    <lineage>
        <taxon>Bacteria</taxon>
        <taxon>Bacillati</taxon>
        <taxon>Actinomycetota</taxon>
        <taxon>Actinomycetes</taxon>
        <taxon>Micrococcales</taxon>
        <taxon>Microbacteriaceae</taxon>
        <taxon>Subtercola</taxon>
    </lineage>
</organism>
<feature type="domain" description="ABC transmembrane type-1" evidence="9">
    <location>
        <begin position="154"/>
        <end position="366"/>
    </location>
</feature>
<dbReference type="SUPFAM" id="SSF161098">
    <property type="entry name" value="MetI-like"/>
    <property type="match status" value="2"/>
</dbReference>
<dbReference type="Pfam" id="PF00528">
    <property type="entry name" value="BPD_transp_1"/>
    <property type="match status" value="1"/>
</dbReference>
<dbReference type="AlphaFoldDB" id="A0A3E0VS11"/>
<feature type="transmembrane region" description="Helical" evidence="7">
    <location>
        <begin position="119"/>
        <end position="138"/>
    </location>
</feature>
<feature type="transmembrane region" description="Helical" evidence="7">
    <location>
        <begin position="217"/>
        <end position="235"/>
    </location>
</feature>
<keyword evidence="3" id="KW-1003">Cell membrane</keyword>
<dbReference type="InterPro" id="IPR000515">
    <property type="entry name" value="MetI-like"/>
</dbReference>
<dbReference type="CDD" id="cd06261">
    <property type="entry name" value="TM_PBP2"/>
    <property type="match status" value="1"/>
</dbReference>
<keyword evidence="5 7" id="KW-1133">Transmembrane helix</keyword>
<evidence type="ECO:0000256" key="5">
    <source>
        <dbReference type="ARBA" id="ARBA00022989"/>
    </source>
</evidence>
<evidence type="ECO:0000256" key="2">
    <source>
        <dbReference type="ARBA" id="ARBA00022448"/>
    </source>
</evidence>
<evidence type="ECO:0000313" key="10">
    <source>
        <dbReference type="EMBL" id="RFA12228.1"/>
    </source>
</evidence>
<evidence type="ECO:0000256" key="3">
    <source>
        <dbReference type="ARBA" id="ARBA00022475"/>
    </source>
</evidence>
<evidence type="ECO:0000256" key="6">
    <source>
        <dbReference type="ARBA" id="ARBA00023136"/>
    </source>
</evidence>
<evidence type="ECO:0000256" key="1">
    <source>
        <dbReference type="ARBA" id="ARBA00004651"/>
    </source>
</evidence>
<keyword evidence="4 7" id="KW-0812">Transmembrane</keyword>
<feature type="transmembrane region" description="Helical" evidence="7">
    <location>
        <begin position="244"/>
        <end position="264"/>
    </location>
</feature>
<reference evidence="10 11" key="1">
    <citation type="submission" date="2017-04" db="EMBL/GenBank/DDBJ databases">
        <title>Comparative genome analysis of Subtercola boreus.</title>
        <authorList>
            <person name="Cho Y.-J."/>
            <person name="Cho A."/>
            <person name="Kim O.-S."/>
            <person name="Lee J.-I."/>
        </authorList>
    </citation>
    <scope>NUCLEOTIDE SEQUENCE [LARGE SCALE GENOMIC DNA]</scope>
    <source>
        <strain evidence="10 11">P27479</strain>
    </source>
</reference>
<keyword evidence="2 7" id="KW-0813">Transport</keyword>
<dbReference type="GO" id="GO:0005886">
    <property type="term" value="C:plasma membrane"/>
    <property type="evidence" value="ECO:0007669"/>
    <property type="project" value="UniProtKB-SubCell"/>
</dbReference>
<comment type="subcellular location">
    <subcellularLocation>
        <location evidence="1 7">Cell membrane</location>
        <topology evidence="1 7">Multi-pass membrane protein</topology>
    </subcellularLocation>
</comment>
<feature type="transmembrane region" description="Helical" evidence="7">
    <location>
        <begin position="345"/>
        <end position="367"/>
    </location>
</feature>
<protein>
    <submittedName>
        <fullName evidence="10">ABC transporter permease</fullName>
    </submittedName>
</protein>
<dbReference type="OrthoDB" id="4319190at2"/>
<gene>
    <name evidence="10" type="ORF">B7R22_16755</name>
</gene>
<evidence type="ECO:0000256" key="8">
    <source>
        <dbReference type="SAM" id="MobiDB-lite"/>
    </source>
</evidence>
<evidence type="ECO:0000313" key="11">
    <source>
        <dbReference type="Proteomes" id="UP000256541"/>
    </source>
</evidence>
<evidence type="ECO:0000256" key="7">
    <source>
        <dbReference type="RuleBase" id="RU363032"/>
    </source>
</evidence>
<comment type="caution">
    <text evidence="10">The sequence shown here is derived from an EMBL/GenBank/DDBJ whole genome shotgun (WGS) entry which is preliminary data.</text>
</comment>
<dbReference type="InterPro" id="IPR035906">
    <property type="entry name" value="MetI-like_sf"/>
</dbReference>
<name>A0A3E0VS11_9MICO</name>
<feature type="region of interest" description="Disordered" evidence="8">
    <location>
        <begin position="1"/>
        <end position="22"/>
    </location>
</feature>
<feature type="transmembrane region" description="Helical" evidence="7">
    <location>
        <begin position="191"/>
        <end position="211"/>
    </location>
</feature>
<feature type="transmembrane region" description="Helical" evidence="7">
    <location>
        <begin position="90"/>
        <end position="107"/>
    </location>
</feature>
<keyword evidence="6 7" id="KW-0472">Membrane</keyword>
<dbReference type="PANTHER" id="PTHR30193">
    <property type="entry name" value="ABC TRANSPORTER PERMEASE PROTEIN"/>
    <property type="match status" value="1"/>
</dbReference>
<feature type="transmembrane region" description="Helical" evidence="7">
    <location>
        <begin position="32"/>
        <end position="51"/>
    </location>
</feature>
<proteinExistence type="inferred from homology"/>
<dbReference type="InterPro" id="IPR051393">
    <property type="entry name" value="ABC_transporter_permease"/>
</dbReference>
<dbReference type="PANTHER" id="PTHR30193:SF41">
    <property type="entry name" value="DIACETYLCHITOBIOSE UPTAKE SYSTEM PERMEASE PROTEIN NGCF"/>
    <property type="match status" value="1"/>
</dbReference>
<dbReference type="Gene3D" id="1.10.3720.10">
    <property type="entry name" value="MetI-like"/>
    <property type="match status" value="1"/>
</dbReference>
<comment type="similarity">
    <text evidence="7">Belongs to the binding-protein-dependent transport system permease family.</text>
</comment>
<sequence>MTSSDTVLRRPVTASPRRKQTLSRRTDVRDGLLFLAPFLLVYALFLLYPVVQSVIISGFKWDLLGAKPKFIGLDNYTHMLWGTDIQWSPGHAWVAQLIIITITLLIARSLFLRAGRRRAGAVAVAVVGLGIAFVLGFHPGPDGAWNDANFWTSLQNTLVFTLVSTPLLVGLGLGLALLLNNKRKAGGFYRAIFFLPYVLPVSAVTLIWSYMLNPDRGLIAGFLNWFGLSGIPFLSDPNLAMPSIIVTTVWWSVGFNLVLFLAGLQDVEPSLYEAASLDGAGYWKKFQHVTIPGLSHVFVLVIITQVIASFQVFGQVYIMTKGGPGTSTEVLIQHIYEAGFKNYQLGYASALSVFLFVVMAAVSAIQFRLIAKDA</sequence>
<evidence type="ECO:0000256" key="4">
    <source>
        <dbReference type="ARBA" id="ARBA00022692"/>
    </source>
</evidence>
<feature type="transmembrane region" description="Helical" evidence="7">
    <location>
        <begin position="293"/>
        <end position="313"/>
    </location>
</feature>